<dbReference type="EMBL" id="GGFJ01013480">
    <property type="protein sequence ID" value="MBW62621.1"/>
    <property type="molecule type" value="Transcribed_RNA"/>
</dbReference>
<proteinExistence type="predicted"/>
<protein>
    <submittedName>
        <fullName evidence="3">Putative secreted protein</fullName>
    </submittedName>
</protein>
<accession>A0A2M4CBW2</accession>
<organism evidence="3">
    <name type="scientific">Anopheles marajoara</name>
    <dbReference type="NCBI Taxonomy" id="58244"/>
    <lineage>
        <taxon>Eukaryota</taxon>
        <taxon>Metazoa</taxon>
        <taxon>Ecdysozoa</taxon>
        <taxon>Arthropoda</taxon>
        <taxon>Hexapoda</taxon>
        <taxon>Insecta</taxon>
        <taxon>Pterygota</taxon>
        <taxon>Neoptera</taxon>
        <taxon>Endopterygota</taxon>
        <taxon>Diptera</taxon>
        <taxon>Nematocera</taxon>
        <taxon>Culicoidea</taxon>
        <taxon>Culicidae</taxon>
        <taxon>Anophelinae</taxon>
        <taxon>Anopheles</taxon>
    </lineage>
</organism>
<evidence type="ECO:0000256" key="2">
    <source>
        <dbReference type="SAM" id="SignalP"/>
    </source>
</evidence>
<sequence length="81" mass="8764">MMMTMMMMLPAAAAATTDDAADDDDDDEEEASSPPSLSLSARTFSSKAKPRTRRAAAVRGRSGKNTSIPFCPFTDSFRGRR</sequence>
<keyword evidence="2" id="KW-0732">Signal</keyword>
<feature type="compositionally biased region" description="Acidic residues" evidence="1">
    <location>
        <begin position="19"/>
        <end position="31"/>
    </location>
</feature>
<feature type="chain" id="PRO_5014688813" evidence="2">
    <location>
        <begin position="16"/>
        <end position="81"/>
    </location>
</feature>
<evidence type="ECO:0000313" key="3">
    <source>
        <dbReference type="EMBL" id="MBW62621.1"/>
    </source>
</evidence>
<evidence type="ECO:0000256" key="1">
    <source>
        <dbReference type="SAM" id="MobiDB-lite"/>
    </source>
</evidence>
<feature type="compositionally biased region" description="Low complexity" evidence="1">
    <location>
        <begin position="32"/>
        <end position="41"/>
    </location>
</feature>
<dbReference type="AlphaFoldDB" id="A0A2M4CBW2"/>
<feature type="signal peptide" evidence="2">
    <location>
        <begin position="1"/>
        <end position="15"/>
    </location>
</feature>
<name>A0A2M4CBW2_9DIPT</name>
<feature type="region of interest" description="Disordered" evidence="1">
    <location>
        <begin position="1"/>
        <end position="81"/>
    </location>
</feature>
<feature type="compositionally biased region" description="Low complexity" evidence="1">
    <location>
        <begin position="1"/>
        <end position="18"/>
    </location>
</feature>
<reference evidence="3" key="1">
    <citation type="submission" date="2018-01" db="EMBL/GenBank/DDBJ databases">
        <title>An insight into the sialome of Amazonian anophelines.</title>
        <authorList>
            <person name="Ribeiro J.M."/>
            <person name="Scarpassa V."/>
            <person name="Calvo E."/>
        </authorList>
    </citation>
    <scope>NUCLEOTIDE SEQUENCE</scope>
    <source>
        <tissue evidence="3">Salivary glands</tissue>
    </source>
</reference>